<keyword evidence="8" id="KW-1185">Reference proteome</keyword>
<dbReference type="InterPro" id="IPR001478">
    <property type="entry name" value="PDZ"/>
</dbReference>
<evidence type="ECO:0000256" key="2">
    <source>
        <dbReference type="ARBA" id="ARBA00022670"/>
    </source>
</evidence>
<feature type="domain" description="PDZ" evidence="6">
    <location>
        <begin position="246"/>
        <end position="317"/>
    </location>
</feature>
<dbReference type="RefSeq" id="WP_091542210.1">
    <property type="nucleotide sequence ID" value="NZ_FONY01000009.1"/>
</dbReference>
<accession>A0A1I2E8V6</accession>
<keyword evidence="2 5" id="KW-0645">Protease</keyword>
<dbReference type="GO" id="GO:0008236">
    <property type="term" value="F:serine-type peptidase activity"/>
    <property type="evidence" value="ECO:0007669"/>
    <property type="project" value="UniProtKB-KW"/>
</dbReference>
<evidence type="ECO:0000256" key="5">
    <source>
        <dbReference type="RuleBase" id="RU004404"/>
    </source>
</evidence>
<dbReference type="GO" id="GO:0007165">
    <property type="term" value="P:signal transduction"/>
    <property type="evidence" value="ECO:0007669"/>
    <property type="project" value="TreeGrafter"/>
</dbReference>
<evidence type="ECO:0000259" key="6">
    <source>
        <dbReference type="PROSITE" id="PS50106"/>
    </source>
</evidence>
<dbReference type="GO" id="GO:0006508">
    <property type="term" value="P:proteolysis"/>
    <property type="evidence" value="ECO:0007669"/>
    <property type="project" value="UniProtKB-KW"/>
</dbReference>
<evidence type="ECO:0000256" key="1">
    <source>
        <dbReference type="ARBA" id="ARBA00009179"/>
    </source>
</evidence>
<dbReference type="InterPro" id="IPR004447">
    <property type="entry name" value="Peptidase_S41A"/>
</dbReference>
<dbReference type="PROSITE" id="PS50106">
    <property type="entry name" value="PDZ"/>
    <property type="match status" value="1"/>
</dbReference>
<evidence type="ECO:0000313" key="8">
    <source>
        <dbReference type="Proteomes" id="UP000199513"/>
    </source>
</evidence>
<dbReference type="Pfam" id="PF00595">
    <property type="entry name" value="PDZ"/>
    <property type="match status" value="1"/>
</dbReference>
<proteinExistence type="inferred from homology"/>
<dbReference type="InterPro" id="IPR040573">
    <property type="entry name" value="TSP_N"/>
</dbReference>
<dbReference type="GO" id="GO:0004175">
    <property type="term" value="F:endopeptidase activity"/>
    <property type="evidence" value="ECO:0007669"/>
    <property type="project" value="TreeGrafter"/>
</dbReference>
<dbReference type="InterPro" id="IPR020992">
    <property type="entry name" value="Tail_Prtase_C"/>
</dbReference>
<dbReference type="GO" id="GO:0030288">
    <property type="term" value="C:outer membrane-bounded periplasmic space"/>
    <property type="evidence" value="ECO:0007669"/>
    <property type="project" value="TreeGrafter"/>
</dbReference>
<dbReference type="Pfam" id="PF11818">
    <property type="entry name" value="DUF3340"/>
    <property type="match status" value="1"/>
</dbReference>
<dbReference type="Pfam" id="PF03572">
    <property type="entry name" value="Peptidase_S41"/>
    <property type="match status" value="1"/>
</dbReference>
<name>A0A1I2E8V6_9BACT</name>
<dbReference type="Pfam" id="PF17804">
    <property type="entry name" value="TSP_NTD"/>
    <property type="match status" value="1"/>
</dbReference>
<dbReference type="InterPro" id="IPR005151">
    <property type="entry name" value="Tail-specific_protease"/>
</dbReference>
<dbReference type="SMART" id="SM00228">
    <property type="entry name" value="PDZ"/>
    <property type="match status" value="1"/>
</dbReference>
<sequence>MKIISVRYVFIFVGLLLLTSYSPTSTREISKEQLLMRLVRQNLESRHYLENNIDDAFSKKVFKEYLEGFDYRKQFLTAEDVAELSTFEIKIDDEIKAETFQLFDLSMQIRTKRWAEAKQYYQEILASPFDFSTDETYETDIKKIGFAKNEAELKERWRKYLKFEVLKRVYNTLEAEDKKDKKENAKTFAQIEEEARKAVLKIMNDWFLRMEKEDIAAKRATYINAITACYDPHTTYYAPRAKENFDMDFSGKYEGIGARLMTKEDGTVKISEVMPGGPAWRQGILKAEDVILKVAQGDGEPVEVTNMLLDEVVKLIKGKKGTEVRLTIKKLDGSLSVVPIIRDVVLIEETYAKSVILENGDKKKIGYINLPGFYADFSNSGGRNCGEDIKNEIAKLKKEKVDGIILDLRSNGGGSLTEVIQMTGLFIEKGPIVQVKGRRGKPNVGEDEDPQIHYDGPLAVMVNSMSASASEILAGAIQDYKRGIIIGSKSTYGKGTVQNMLDLDRYLPVSLDNIKPLGALALTVQKFYRINGTTNQLTGVIPDIILPDIYSAYEEEIGEKKEDFPLEADQIEPLKYNIWTKNENKIAKAKANSQKRVSKDNVFQLISENAQRIKQQNKTSQVSLNLDKFREMQKKYVEEAKKYKVINEYESGITITPLKADFERDNIDSTTKARIDNWYKSIKKDIHLNEAINVVKDLM</sequence>
<evidence type="ECO:0000256" key="4">
    <source>
        <dbReference type="ARBA" id="ARBA00022825"/>
    </source>
</evidence>
<dbReference type="OrthoDB" id="9812068at2"/>
<dbReference type="AlphaFoldDB" id="A0A1I2E8V6"/>
<dbReference type="EMBL" id="FONY01000009">
    <property type="protein sequence ID" value="SFE89434.1"/>
    <property type="molecule type" value="Genomic_DNA"/>
</dbReference>
<dbReference type="NCBIfam" id="TIGR00225">
    <property type="entry name" value="prc"/>
    <property type="match status" value="1"/>
</dbReference>
<dbReference type="Proteomes" id="UP000199513">
    <property type="component" value="Unassembled WGS sequence"/>
</dbReference>
<gene>
    <name evidence="7" type="ORF">SAMN04488541_100967</name>
</gene>
<dbReference type="InterPro" id="IPR036034">
    <property type="entry name" value="PDZ_sf"/>
</dbReference>
<dbReference type="CDD" id="cd07560">
    <property type="entry name" value="Peptidase_S41_CPP"/>
    <property type="match status" value="1"/>
</dbReference>
<evidence type="ECO:0000256" key="3">
    <source>
        <dbReference type="ARBA" id="ARBA00022801"/>
    </source>
</evidence>
<dbReference type="PANTHER" id="PTHR32060:SF22">
    <property type="entry name" value="CARBOXYL-TERMINAL-PROCESSING PEPTIDASE 3, CHLOROPLASTIC"/>
    <property type="match status" value="1"/>
</dbReference>
<dbReference type="STRING" id="1003.SAMN04488541_100967"/>
<reference evidence="7 8" key="1">
    <citation type="submission" date="2016-10" db="EMBL/GenBank/DDBJ databases">
        <authorList>
            <person name="de Groot N.N."/>
        </authorList>
    </citation>
    <scope>NUCLEOTIDE SEQUENCE [LARGE SCALE GENOMIC DNA]</scope>
    <source>
        <strain>GEY</strain>
        <strain evidence="8">DSM 9560</strain>
    </source>
</reference>
<keyword evidence="3 5" id="KW-0378">Hydrolase</keyword>
<dbReference type="SUPFAM" id="SSF50156">
    <property type="entry name" value="PDZ domain-like"/>
    <property type="match status" value="1"/>
</dbReference>
<dbReference type="CDD" id="cd06782">
    <property type="entry name" value="cpPDZ_CPP-like"/>
    <property type="match status" value="1"/>
</dbReference>
<keyword evidence="4 5" id="KW-0720">Serine protease</keyword>
<organism evidence="7 8">
    <name type="scientific">Thermoflexibacter ruber</name>
    <dbReference type="NCBI Taxonomy" id="1003"/>
    <lineage>
        <taxon>Bacteria</taxon>
        <taxon>Pseudomonadati</taxon>
        <taxon>Bacteroidota</taxon>
        <taxon>Cytophagia</taxon>
        <taxon>Cytophagales</taxon>
        <taxon>Thermoflexibacteraceae</taxon>
        <taxon>Thermoflexibacter</taxon>
    </lineage>
</organism>
<dbReference type="SMART" id="SM00245">
    <property type="entry name" value="TSPc"/>
    <property type="match status" value="1"/>
</dbReference>
<comment type="similarity">
    <text evidence="1 5">Belongs to the peptidase S41A family.</text>
</comment>
<dbReference type="Gene3D" id="2.30.42.10">
    <property type="match status" value="1"/>
</dbReference>
<dbReference type="SUPFAM" id="SSF52096">
    <property type="entry name" value="ClpP/crotonase"/>
    <property type="match status" value="1"/>
</dbReference>
<dbReference type="Gene3D" id="3.90.226.10">
    <property type="entry name" value="2-enoyl-CoA Hydratase, Chain A, domain 1"/>
    <property type="match status" value="1"/>
</dbReference>
<protein>
    <submittedName>
        <fullName evidence="7">Carboxyl-terminal processing protease</fullName>
    </submittedName>
</protein>
<evidence type="ECO:0000313" key="7">
    <source>
        <dbReference type="EMBL" id="SFE89434.1"/>
    </source>
</evidence>
<dbReference type="InterPro" id="IPR029045">
    <property type="entry name" value="ClpP/crotonase-like_dom_sf"/>
</dbReference>
<dbReference type="PANTHER" id="PTHR32060">
    <property type="entry name" value="TAIL-SPECIFIC PROTEASE"/>
    <property type="match status" value="1"/>
</dbReference>